<dbReference type="InterPro" id="IPR009288">
    <property type="entry name" value="AIG2-like_dom"/>
</dbReference>
<dbReference type="Pfam" id="PF13772">
    <property type="entry name" value="AIG2_2"/>
    <property type="match status" value="1"/>
</dbReference>
<keyword evidence="4" id="KW-1185">Reference proteome</keyword>
<dbReference type="PANTHER" id="PTHR12935">
    <property type="entry name" value="GAMMA-GLUTAMYLCYCLOTRANSFERASE"/>
    <property type="match status" value="1"/>
</dbReference>
<feature type="domain" description="Gamma-glutamylcyclotransferase AIG2-like" evidence="2">
    <location>
        <begin position="3"/>
        <end position="117"/>
    </location>
</feature>
<keyword evidence="1" id="KW-0456">Lyase</keyword>
<dbReference type="InterPro" id="IPR036568">
    <property type="entry name" value="GGCT-like_sf"/>
</dbReference>
<dbReference type="PANTHER" id="PTHR12935:SF0">
    <property type="entry name" value="GAMMA-GLUTAMYLCYCLOTRANSFERASE"/>
    <property type="match status" value="1"/>
</dbReference>
<reference evidence="3 4" key="1">
    <citation type="submission" date="2024-09" db="EMBL/GenBank/DDBJ databases">
        <authorList>
            <person name="Sun Q."/>
            <person name="Mori K."/>
        </authorList>
    </citation>
    <scope>NUCLEOTIDE SEQUENCE [LARGE SCALE GENOMIC DNA]</scope>
    <source>
        <strain evidence="3 4">CCM 7228</strain>
    </source>
</reference>
<dbReference type="SUPFAM" id="SSF110857">
    <property type="entry name" value="Gamma-glutamyl cyclotransferase-like"/>
    <property type="match status" value="2"/>
</dbReference>
<accession>A0ABV6GAV6</accession>
<dbReference type="InterPro" id="IPR017939">
    <property type="entry name" value="G-Glutamylcylcotransferase"/>
</dbReference>
<evidence type="ECO:0000313" key="3">
    <source>
        <dbReference type="EMBL" id="MFC0270796.1"/>
    </source>
</evidence>
<proteinExistence type="predicted"/>
<organism evidence="3 4">
    <name type="scientific">Metabacillus herbersteinensis</name>
    <dbReference type="NCBI Taxonomy" id="283816"/>
    <lineage>
        <taxon>Bacteria</taxon>
        <taxon>Bacillati</taxon>
        <taxon>Bacillota</taxon>
        <taxon>Bacilli</taxon>
        <taxon>Bacillales</taxon>
        <taxon>Bacillaceae</taxon>
        <taxon>Metabacillus</taxon>
    </lineage>
</organism>
<name>A0ABV6GAV6_9BACI</name>
<evidence type="ECO:0000256" key="1">
    <source>
        <dbReference type="ARBA" id="ARBA00023239"/>
    </source>
</evidence>
<evidence type="ECO:0000313" key="4">
    <source>
        <dbReference type="Proteomes" id="UP001589854"/>
    </source>
</evidence>
<dbReference type="InterPro" id="IPR013024">
    <property type="entry name" value="GGCT-like"/>
</dbReference>
<comment type="caution">
    <text evidence="3">The sequence shown here is derived from an EMBL/GenBank/DDBJ whole genome shotgun (WGS) entry which is preliminary data.</text>
</comment>
<dbReference type="Gene3D" id="3.10.490.10">
    <property type="entry name" value="Gamma-glutamyl cyclotransferase-like"/>
    <property type="match status" value="2"/>
</dbReference>
<gene>
    <name evidence="3" type="ORF">ACFFIX_04930</name>
</gene>
<dbReference type="RefSeq" id="WP_378931199.1">
    <property type="nucleotide sequence ID" value="NZ_JBHLVO010000002.1"/>
</dbReference>
<dbReference type="Proteomes" id="UP001589854">
    <property type="component" value="Unassembled WGS sequence"/>
</dbReference>
<dbReference type="Pfam" id="PF06094">
    <property type="entry name" value="GGACT"/>
    <property type="match status" value="1"/>
</dbReference>
<dbReference type="CDD" id="cd06661">
    <property type="entry name" value="GGCT_like"/>
    <property type="match status" value="2"/>
</dbReference>
<dbReference type="EMBL" id="JBHLVO010000002">
    <property type="protein sequence ID" value="MFC0270796.1"/>
    <property type="molecule type" value="Genomic_DNA"/>
</dbReference>
<sequence>MNLFVYDSTRRHMSLNQYLEGAKLLAEQASTEGELLCTSSDFPALIVGEGLVYGELYEVDDMILKKLEWIEHYKDGDHIVKKIVKVSSDQRVYDAWCYVSKKEKEQADVFIKSGDWKEYCYQRNLPENTSYFAYGSCMDNIRFKLASVDHHFTDIIGTGILPNYSLRFTFQFEDGGRADIVEDGGTTEGILYSISKEGLTYLYMREGVLIDYYRPTFVDILINGEVHKDCLTFVVKTKKTECAPPAHYLLEIIRGATGRLSEGYVKSIEKHATTLQTIDDLEE</sequence>
<protein>
    <submittedName>
        <fullName evidence="3">Gamma-glutamylcyclotransferase</fullName>
    </submittedName>
</protein>
<evidence type="ECO:0000259" key="2">
    <source>
        <dbReference type="Pfam" id="PF06094"/>
    </source>
</evidence>